<keyword evidence="4" id="KW-0694">RNA-binding</keyword>
<keyword evidence="10" id="KW-1185">Reference proteome</keyword>
<protein>
    <recommendedName>
        <fullName evidence="7">Protein phosphatase</fullName>
        <ecNumber evidence="7">3.1.3.16</ecNumber>
    </recommendedName>
</protein>
<evidence type="ECO:0000256" key="4">
    <source>
        <dbReference type="ARBA" id="ARBA00022884"/>
    </source>
</evidence>
<dbReference type="HAMAP" id="MF_00736">
    <property type="entry name" value="Ribosomal_uL11"/>
    <property type="match status" value="1"/>
</dbReference>
<dbReference type="SUPFAM" id="SSF54747">
    <property type="entry name" value="Ribosomal L11/L12e N-terminal domain"/>
    <property type="match status" value="1"/>
</dbReference>
<dbReference type="EC" id="3.1.3.16" evidence="7"/>
<feature type="domain" description="PPM-type phosphatase" evidence="8">
    <location>
        <begin position="145"/>
        <end position="390"/>
    </location>
</feature>
<dbReference type="Pfam" id="PF03946">
    <property type="entry name" value="Ribosomal_L11_N"/>
    <property type="match status" value="1"/>
</dbReference>
<keyword evidence="7" id="KW-0904">Protein phosphatase</keyword>
<name>G0QSP9_ICHMU</name>
<dbReference type="AlphaFoldDB" id="G0QSP9"/>
<dbReference type="SMART" id="SM00649">
    <property type="entry name" value="RL11"/>
    <property type="match status" value="1"/>
</dbReference>
<dbReference type="OMA" id="FKTEGQW"/>
<evidence type="ECO:0000259" key="8">
    <source>
        <dbReference type="PROSITE" id="PS51746"/>
    </source>
</evidence>
<dbReference type="GO" id="GO:0046872">
    <property type="term" value="F:metal ion binding"/>
    <property type="evidence" value="ECO:0007669"/>
    <property type="project" value="UniProtKB-UniRule"/>
</dbReference>
<dbReference type="GO" id="GO:1990904">
    <property type="term" value="C:ribonucleoprotein complex"/>
    <property type="evidence" value="ECO:0007669"/>
    <property type="project" value="UniProtKB-KW"/>
</dbReference>
<sequence>MSEIKAIINLTVFAGIAKPNPKMGQSLGPLGINMMFFCKDFNAATAHIRSDIPLRVQLAAYVDRSYNYIIKPPPTSWLIKKILNKDKLTQYTGHLTTDEVDVRYVYEIAKIKKEMDFDFRNTSLENICKKYVCQFLKKHKNTPQKIQVFPCPNNEKNGGEDFNFTDKNLIAIADGVGKWAEKGIDPAEYSRELIKNVQKFYSQNILKYIQNPKILLIHAAKETNVVGSSTLLILALDKQTNVLKSTYIGDTGYLIFRLDENNIPKLIYQFKEQQKSFDFPYQLGGQGYGDLPKEAVEQEHKIMHNDIIVAGTDGLFDNVYVRNIQNEISQYLLSEKNLDVQSYASQLGKEAKKLSLTWLYESPFAIKAKLANQIYMGGKLDDITVIVAQVKLHNNK</sequence>
<dbReference type="InterPro" id="IPR036796">
    <property type="entry name" value="Ribosomal_uL11_N_sf"/>
</dbReference>
<accession>G0QSP9</accession>
<keyword evidence="5" id="KW-0689">Ribosomal protein</keyword>
<evidence type="ECO:0000256" key="1">
    <source>
        <dbReference type="ARBA" id="ARBA00010537"/>
    </source>
</evidence>
<evidence type="ECO:0000256" key="7">
    <source>
        <dbReference type="RuleBase" id="RU366020"/>
    </source>
</evidence>
<dbReference type="CDD" id="cd00349">
    <property type="entry name" value="Ribosomal_L11"/>
    <property type="match status" value="1"/>
</dbReference>
<dbReference type="Gene3D" id="3.30.1550.10">
    <property type="entry name" value="Ribosomal protein L11/L12, N-terminal domain"/>
    <property type="match status" value="1"/>
</dbReference>
<evidence type="ECO:0000256" key="6">
    <source>
        <dbReference type="ARBA" id="ARBA00023274"/>
    </source>
</evidence>
<dbReference type="Gene3D" id="3.60.40.10">
    <property type="entry name" value="PPM-type phosphatase domain"/>
    <property type="match status" value="1"/>
</dbReference>
<keyword evidence="3" id="KW-0699">rRNA-binding</keyword>
<dbReference type="OrthoDB" id="1091498at2759"/>
<dbReference type="EMBL" id="GL983819">
    <property type="protein sequence ID" value="EGR31765.1"/>
    <property type="molecule type" value="Genomic_DNA"/>
</dbReference>
<proteinExistence type="inferred from homology"/>
<dbReference type="InterPro" id="IPR001932">
    <property type="entry name" value="PPM-type_phosphatase-like_dom"/>
</dbReference>
<dbReference type="RefSeq" id="XP_004035251.1">
    <property type="nucleotide sequence ID" value="XM_004035203.1"/>
</dbReference>
<evidence type="ECO:0000313" key="9">
    <source>
        <dbReference type="EMBL" id="EGR31765.1"/>
    </source>
</evidence>
<keyword evidence="7" id="KW-0464">Manganese</keyword>
<evidence type="ECO:0000256" key="5">
    <source>
        <dbReference type="ARBA" id="ARBA00022980"/>
    </source>
</evidence>
<dbReference type="InterPro" id="IPR036769">
    <property type="entry name" value="Ribosomal_uL11_C_sf"/>
</dbReference>
<comment type="similarity">
    <text evidence="7">Belongs to the PP2C family.</text>
</comment>
<keyword evidence="7" id="KW-0460">Magnesium</keyword>
<dbReference type="Pfam" id="PF00298">
    <property type="entry name" value="Ribosomal_L11"/>
    <property type="match status" value="1"/>
</dbReference>
<keyword evidence="2" id="KW-0488">Methylation</keyword>
<dbReference type="GO" id="GO:0004722">
    <property type="term" value="F:protein serine/threonine phosphatase activity"/>
    <property type="evidence" value="ECO:0007669"/>
    <property type="project" value="UniProtKB-EC"/>
</dbReference>
<evidence type="ECO:0000256" key="2">
    <source>
        <dbReference type="ARBA" id="ARBA00022481"/>
    </source>
</evidence>
<dbReference type="InParanoid" id="G0QSP9"/>
<dbReference type="PANTHER" id="PTHR12320:SF1">
    <property type="entry name" value="PROTEIN PHOSPHATASE PTC7 HOMOLOG"/>
    <property type="match status" value="1"/>
</dbReference>
<dbReference type="InterPro" id="IPR039123">
    <property type="entry name" value="PPTC7"/>
</dbReference>
<evidence type="ECO:0000313" key="10">
    <source>
        <dbReference type="Proteomes" id="UP000008983"/>
    </source>
</evidence>
<comment type="catalytic activity">
    <reaction evidence="7">
        <text>O-phospho-L-seryl-[protein] + H2O = L-seryl-[protein] + phosphate</text>
        <dbReference type="Rhea" id="RHEA:20629"/>
        <dbReference type="Rhea" id="RHEA-COMP:9863"/>
        <dbReference type="Rhea" id="RHEA-COMP:11604"/>
        <dbReference type="ChEBI" id="CHEBI:15377"/>
        <dbReference type="ChEBI" id="CHEBI:29999"/>
        <dbReference type="ChEBI" id="CHEBI:43474"/>
        <dbReference type="ChEBI" id="CHEBI:83421"/>
        <dbReference type="EC" id="3.1.3.16"/>
    </reaction>
</comment>
<dbReference type="PROSITE" id="PS51746">
    <property type="entry name" value="PPM_2"/>
    <property type="match status" value="1"/>
</dbReference>
<comment type="cofactor">
    <cofactor evidence="7">
        <name>Mg(2+)</name>
        <dbReference type="ChEBI" id="CHEBI:18420"/>
    </cofactor>
</comment>
<dbReference type="InterPro" id="IPR020784">
    <property type="entry name" value="Ribosomal_uL11_N"/>
</dbReference>
<dbReference type="eggNOG" id="KOG3257">
    <property type="taxonomic scope" value="Eukaryota"/>
</dbReference>
<dbReference type="SUPFAM" id="SSF46906">
    <property type="entry name" value="Ribosomal protein L11, C-terminal domain"/>
    <property type="match status" value="1"/>
</dbReference>
<dbReference type="Gene3D" id="1.10.10.250">
    <property type="entry name" value="Ribosomal protein L11, C-terminal domain"/>
    <property type="match status" value="1"/>
</dbReference>
<reference evidence="9 10" key="1">
    <citation type="submission" date="2011-07" db="EMBL/GenBank/DDBJ databases">
        <authorList>
            <person name="Coyne R."/>
            <person name="Brami D."/>
            <person name="Johnson J."/>
            <person name="Hostetler J."/>
            <person name="Hannick L."/>
            <person name="Clark T."/>
            <person name="Cassidy-Hanley D."/>
            <person name="Inman J."/>
        </authorList>
    </citation>
    <scope>NUCLEOTIDE SEQUENCE [LARGE SCALE GENOMIC DNA]</scope>
    <source>
        <strain evidence="9 10">G5</strain>
    </source>
</reference>
<comment type="similarity">
    <text evidence="1">Belongs to the universal ribosomal protein uL11 family.</text>
</comment>
<comment type="cofactor">
    <cofactor evidence="7">
        <name>Mn(2+)</name>
        <dbReference type="ChEBI" id="CHEBI:29035"/>
    </cofactor>
</comment>
<gene>
    <name evidence="9" type="ORF">IMG5_102650</name>
</gene>
<keyword evidence="7" id="KW-0378">Hydrolase</keyword>
<dbReference type="GeneID" id="14907898"/>
<organism evidence="9 10">
    <name type="scientific">Ichthyophthirius multifiliis</name>
    <name type="common">White spot disease agent</name>
    <name type="synonym">Ich</name>
    <dbReference type="NCBI Taxonomy" id="5932"/>
    <lineage>
        <taxon>Eukaryota</taxon>
        <taxon>Sar</taxon>
        <taxon>Alveolata</taxon>
        <taxon>Ciliophora</taxon>
        <taxon>Intramacronucleata</taxon>
        <taxon>Oligohymenophorea</taxon>
        <taxon>Hymenostomatida</taxon>
        <taxon>Ophryoglenina</taxon>
        <taxon>Ichthyophthirius</taxon>
    </lineage>
</organism>
<keyword evidence="6" id="KW-0687">Ribonucleoprotein</keyword>
<dbReference type="eggNOG" id="KOG1379">
    <property type="taxonomic scope" value="Eukaryota"/>
</dbReference>
<dbReference type="GO" id="GO:0019843">
    <property type="term" value="F:rRNA binding"/>
    <property type="evidence" value="ECO:0007669"/>
    <property type="project" value="UniProtKB-KW"/>
</dbReference>
<comment type="catalytic activity">
    <reaction evidence="7">
        <text>O-phospho-L-threonyl-[protein] + H2O = L-threonyl-[protein] + phosphate</text>
        <dbReference type="Rhea" id="RHEA:47004"/>
        <dbReference type="Rhea" id="RHEA-COMP:11060"/>
        <dbReference type="Rhea" id="RHEA-COMP:11605"/>
        <dbReference type="ChEBI" id="CHEBI:15377"/>
        <dbReference type="ChEBI" id="CHEBI:30013"/>
        <dbReference type="ChEBI" id="CHEBI:43474"/>
        <dbReference type="ChEBI" id="CHEBI:61977"/>
        <dbReference type="EC" id="3.1.3.16"/>
    </reaction>
</comment>
<dbReference type="InterPro" id="IPR000911">
    <property type="entry name" value="Ribosomal_uL11"/>
</dbReference>
<dbReference type="InterPro" id="IPR020783">
    <property type="entry name" value="Ribosomal_uL11_C"/>
</dbReference>
<dbReference type="GO" id="GO:0003735">
    <property type="term" value="F:structural constituent of ribosome"/>
    <property type="evidence" value="ECO:0007669"/>
    <property type="project" value="InterPro"/>
</dbReference>
<dbReference type="InterPro" id="IPR036457">
    <property type="entry name" value="PPM-type-like_dom_sf"/>
</dbReference>
<dbReference type="FunFam" id="3.30.1550.10:FF:000006">
    <property type="entry name" value="50S ribosomal protein L11"/>
    <property type="match status" value="1"/>
</dbReference>
<dbReference type="GO" id="GO:0006412">
    <property type="term" value="P:translation"/>
    <property type="evidence" value="ECO:0007669"/>
    <property type="project" value="InterPro"/>
</dbReference>
<evidence type="ECO:0000256" key="3">
    <source>
        <dbReference type="ARBA" id="ARBA00022730"/>
    </source>
</evidence>
<dbReference type="GO" id="GO:0005840">
    <property type="term" value="C:ribosome"/>
    <property type="evidence" value="ECO:0007669"/>
    <property type="project" value="UniProtKB-KW"/>
</dbReference>
<dbReference type="STRING" id="857967.G0QSP9"/>
<dbReference type="Proteomes" id="UP000008983">
    <property type="component" value="Unassembled WGS sequence"/>
</dbReference>
<dbReference type="SUPFAM" id="SSF81606">
    <property type="entry name" value="PP2C-like"/>
    <property type="match status" value="1"/>
</dbReference>
<keyword evidence="7" id="KW-0479">Metal-binding</keyword>
<dbReference type="PANTHER" id="PTHR12320">
    <property type="entry name" value="PROTEIN PHOSPHATASE 2C"/>
    <property type="match status" value="1"/>
</dbReference>